<gene>
    <name evidence="1" type="ORF">C4B68_34355</name>
</gene>
<accession>A0ABN5IA15</accession>
<sequence length="141" mass="15670">MELVDFLRARLDEDEALAREAPKGPWHIGNAVDPTQPCNVHTFPGARPVADGLNWLVAEHIARHDPARVLAEVDVKRQLIARGGPFCTSDCDEPGNEPMDPDTNWTTPLEHHLDCAAYEAAKLMALPYADHPDFDPAWLED</sequence>
<reference evidence="1 2" key="1">
    <citation type="submission" date="2018-02" db="EMBL/GenBank/DDBJ databases">
        <title>Complete genome sequence of Streptomyces dengpaensis, the producer of angucyclines.</title>
        <authorList>
            <person name="Yumei L."/>
        </authorList>
    </citation>
    <scope>NUCLEOTIDE SEQUENCE [LARGE SCALE GENOMIC DNA]</scope>
    <source>
        <strain evidence="1 2">XZHG99</strain>
    </source>
</reference>
<dbReference type="InterPro" id="IPR046193">
    <property type="entry name" value="DUF6221"/>
</dbReference>
<organism evidence="1 2">
    <name type="scientific">Streptomyces dengpaensis</name>
    <dbReference type="NCBI Taxonomy" id="2049881"/>
    <lineage>
        <taxon>Bacteria</taxon>
        <taxon>Bacillati</taxon>
        <taxon>Actinomycetota</taxon>
        <taxon>Actinomycetes</taxon>
        <taxon>Kitasatosporales</taxon>
        <taxon>Streptomycetaceae</taxon>
        <taxon>Streptomyces</taxon>
    </lineage>
</organism>
<dbReference type="EMBL" id="CP026652">
    <property type="protein sequence ID" value="AVH60035.1"/>
    <property type="molecule type" value="Genomic_DNA"/>
</dbReference>
<proteinExistence type="predicted"/>
<protein>
    <submittedName>
        <fullName evidence="1">Uncharacterized protein</fullName>
    </submittedName>
</protein>
<evidence type="ECO:0000313" key="2">
    <source>
        <dbReference type="Proteomes" id="UP000238413"/>
    </source>
</evidence>
<evidence type="ECO:0000313" key="1">
    <source>
        <dbReference type="EMBL" id="AVH60035.1"/>
    </source>
</evidence>
<dbReference type="RefSeq" id="WP_099500414.1">
    <property type="nucleotide sequence ID" value="NZ_CP026652.1"/>
</dbReference>
<keyword evidence="2" id="KW-1185">Reference proteome</keyword>
<name>A0ABN5IA15_9ACTN</name>
<dbReference type="Proteomes" id="UP000238413">
    <property type="component" value="Chromosome"/>
</dbReference>
<dbReference type="Pfam" id="PF19730">
    <property type="entry name" value="DUF6221"/>
    <property type="match status" value="1"/>
</dbReference>